<dbReference type="OrthoDB" id="3689at2759"/>
<name>A0A8B8A671_CRAVI</name>
<accession>A0A8B8A671</accession>
<dbReference type="GeneID" id="111099102"/>
<keyword evidence="2" id="KW-0175">Coiled coil</keyword>
<evidence type="ECO:0000256" key="3">
    <source>
        <dbReference type="SAM" id="MobiDB-lite"/>
    </source>
</evidence>
<comment type="similarity">
    <text evidence="1">Belongs to the FAM76 family.</text>
</comment>
<dbReference type="AlphaFoldDB" id="A0A8B8A671"/>
<dbReference type="KEGG" id="cvn:111099102"/>
<gene>
    <name evidence="5" type="primary">LOC111099102</name>
</gene>
<reference evidence="5" key="2">
    <citation type="submission" date="2025-08" db="UniProtKB">
        <authorList>
            <consortium name="RefSeq"/>
        </authorList>
    </citation>
    <scope>IDENTIFICATION</scope>
    <source>
        <tissue evidence="5">Whole sample</tissue>
    </source>
</reference>
<dbReference type="PANTHER" id="PTHR46176">
    <property type="entry name" value="LD21662P"/>
    <property type="match status" value="1"/>
</dbReference>
<feature type="compositionally biased region" description="Basic residues" evidence="3">
    <location>
        <begin position="223"/>
        <end position="252"/>
    </location>
</feature>
<dbReference type="GO" id="GO:0016607">
    <property type="term" value="C:nuclear speck"/>
    <property type="evidence" value="ECO:0007669"/>
    <property type="project" value="TreeGrafter"/>
</dbReference>
<feature type="compositionally biased region" description="Polar residues" evidence="3">
    <location>
        <begin position="255"/>
        <end position="265"/>
    </location>
</feature>
<reference evidence="4" key="1">
    <citation type="submission" date="2024-06" db="UniProtKB">
        <authorList>
            <consortium name="RefSeq"/>
        </authorList>
    </citation>
    <scope>NUCLEOTIDE SEQUENCE [LARGE SCALE GENOMIC DNA]</scope>
</reference>
<feature type="region of interest" description="Disordered" evidence="3">
    <location>
        <begin position="146"/>
        <end position="290"/>
    </location>
</feature>
<feature type="region of interest" description="Disordered" evidence="3">
    <location>
        <begin position="390"/>
        <end position="411"/>
    </location>
</feature>
<evidence type="ECO:0000256" key="1">
    <source>
        <dbReference type="ARBA" id="ARBA00009097"/>
    </source>
</evidence>
<sequence length="411" mass="46605">MAALFACTKCHKRHPFEELSSSEQLCKVCRNHYPVVKCTYCRGEFQQEEKGSINSICKKCTQNVKQYGKPTVCEYCNILAAFIGFKCQRCTNAERKWGPPSTCEQCKQKCAFDRNDGSRRKVDGKLLCWLCTLAYKRVLAKAKIREEEARKSVPSSQQKPLEEKVEKMDKFDSIMNLKPEDSKYDNLGSMSSRHSNGSQGDQEKSESMEESLEMPIPSSGGHSHSHRHKHHKHHKDHHRRSHGRHKHHHKHKSSEPNTPSDTPPNKVSRLESKNNANGLTPTKSSGLSGLGSSMSLSLLNASALDKPMEDPHSSEHLIALQQLQEQLDSSKKQLTIKDQQLLEKDKKITELKAQLYEMEKEYRIKQQTFQKQHTESLDALQAKNRELMKQLASVKTKGKSKGSTASPSLAT</sequence>
<dbReference type="RefSeq" id="XP_022286178.1">
    <property type="nucleotide sequence ID" value="XM_022430470.1"/>
</dbReference>
<protein>
    <submittedName>
        <fullName evidence="5">Protein FAM76B-like</fullName>
    </submittedName>
</protein>
<dbReference type="Pfam" id="PF16046">
    <property type="entry name" value="FAM76"/>
    <property type="match status" value="2"/>
</dbReference>
<feature type="compositionally biased region" description="Polar residues" evidence="3">
    <location>
        <begin position="188"/>
        <end position="200"/>
    </location>
</feature>
<proteinExistence type="inferred from homology"/>
<evidence type="ECO:0000313" key="5">
    <source>
        <dbReference type="RefSeq" id="XP_022286178.1"/>
    </source>
</evidence>
<dbReference type="Proteomes" id="UP000694844">
    <property type="component" value="Chromosome 1"/>
</dbReference>
<evidence type="ECO:0000313" key="4">
    <source>
        <dbReference type="Proteomes" id="UP000694844"/>
    </source>
</evidence>
<dbReference type="InterPro" id="IPR032017">
    <property type="entry name" value="FAM76"/>
</dbReference>
<evidence type="ECO:0000256" key="2">
    <source>
        <dbReference type="ARBA" id="ARBA00023054"/>
    </source>
</evidence>
<feature type="compositionally biased region" description="Low complexity" evidence="3">
    <location>
        <begin position="213"/>
        <end position="222"/>
    </location>
</feature>
<dbReference type="PANTHER" id="PTHR46176:SF1">
    <property type="entry name" value="LD21662P"/>
    <property type="match status" value="1"/>
</dbReference>
<keyword evidence="4" id="KW-1185">Reference proteome</keyword>
<feature type="compositionally biased region" description="Polar residues" evidence="3">
    <location>
        <begin position="273"/>
        <end position="283"/>
    </location>
</feature>
<feature type="compositionally biased region" description="Basic and acidic residues" evidence="3">
    <location>
        <begin position="160"/>
        <end position="184"/>
    </location>
</feature>
<organism evidence="4 5">
    <name type="scientific">Crassostrea virginica</name>
    <name type="common">Eastern oyster</name>
    <dbReference type="NCBI Taxonomy" id="6565"/>
    <lineage>
        <taxon>Eukaryota</taxon>
        <taxon>Metazoa</taxon>
        <taxon>Spiralia</taxon>
        <taxon>Lophotrochozoa</taxon>
        <taxon>Mollusca</taxon>
        <taxon>Bivalvia</taxon>
        <taxon>Autobranchia</taxon>
        <taxon>Pteriomorphia</taxon>
        <taxon>Ostreida</taxon>
        <taxon>Ostreoidea</taxon>
        <taxon>Ostreidae</taxon>
        <taxon>Crassostrea</taxon>
    </lineage>
</organism>
<feature type="compositionally biased region" description="Low complexity" evidence="3">
    <location>
        <begin position="401"/>
        <end position="411"/>
    </location>
</feature>